<dbReference type="Gene3D" id="2.30.30.40">
    <property type="entry name" value="SH3 Domains"/>
    <property type="match status" value="2"/>
</dbReference>
<evidence type="ECO:0000256" key="4">
    <source>
        <dbReference type="SAM" id="MobiDB-lite"/>
    </source>
</evidence>
<evidence type="ECO:0000313" key="7">
    <source>
        <dbReference type="Proteomes" id="UP000441523"/>
    </source>
</evidence>
<evidence type="ECO:0000256" key="2">
    <source>
        <dbReference type="ARBA" id="ARBA00021483"/>
    </source>
</evidence>
<keyword evidence="3" id="KW-0963">Cytoplasm</keyword>
<dbReference type="GO" id="GO:0007165">
    <property type="term" value="P:signal transduction"/>
    <property type="evidence" value="ECO:0007669"/>
    <property type="project" value="InterPro"/>
</dbReference>
<protein>
    <recommendedName>
        <fullName evidence="2">Chemotaxis protein CheW</fullName>
    </recommendedName>
</protein>
<organism evidence="6 7">
    <name type="scientific">Methylobacterium planeticum</name>
    <dbReference type="NCBI Taxonomy" id="2615211"/>
    <lineage>
        <taxon>Bacteria</taxon>
        <taxon>Pseudomonadati</taxon>
        <taxon>Pseudomonadota</taxon>
        <taxon>Alphaproteobacteria</taxon>
        <taxon>Hyphomicrobiales</taxon>
        <taxon>Methylobacteriaceae</taxon>
        <taxon>Methylobacterium</taxon>
    </lineage>
</organism>
<dbReference type="InterPro" id="IPR002545">
    <property type="entry name" value="CheW-lke_dom"/>
</dbReference>
<dbReference type="PANTHER" id="PTHR22617">
    <property type="entry name" value="CHEMOTAXIS SENSOR HISTIDINE KINASE-RELATED"/>
    <property type="match status" value="1"/>
</dbReference>
<dbReference type="Proteomes" id="UP000441523">
    <property type="component" value="Unassembled WGS sequence"/>
</dbReference>
<feature type="region of interest" description="Disordered" evidence="4">
    <location>
        <begin position="483"/>
        <end position="502"/>
    </location>
</feature>
<name>A0A6N6MQH0_9HYPH</name>
<dbReference type="RefSeq" id="WP_150964473.1">
    <property type="nucleotide sequence ID" value="NZ_VZZJ01000012.1"/>
</dbReference>
<evidence type="ECO:0000256" key="3">
    <source>
        <dbReference type="ARBA" id="ARBA00022490"/>
    </source>
</evidence>
<dbReference type="InterPro" id="IPR036061">
    <property type="entry name" value="CheW-like_dom_sf"/>
</dbReference>
<sequence length="502" mass="53639">MPEARSGTGDAAGDRYLVFALGPRLLALPAECVRELVRVMPITPVPGAPAALAGLANLRGVPLPVLDLRRILRAEETPVGTPAYMIVADAGEPIGLLIDRVSGLQTGVPVFDDVTADAAATAGRVRLRDREGTVDSLDLARLLAACFPKRGRRGRILADGGPAPAAQAREAEHVALIRFQVAGRSYALPLEDVAEVVRIPRNVTAASPRDPAVLGTMRLRDRPLRLFSLAARLGLVGRIPDAQARIIVARSSRGDVGLVVETLGPILRVGPEQIDPVPRAFQRGGSGVLAAICRLDERDLISVLSTEHLLKDDTPYALGDHLDAEHEIEGTSREDPGEPFVILDLAEVAYGLPRTAVSEVRRVPGGIIRLPGTPDFVAGMVNLRGEPLPVIDLRRAFDHPPGSPDPRRRLVVLDLDGVRTGFLVDAVSGVLRPRDVALRPAPDLVNDPHNAVTRFGTADDGGQVRLIDPRRLLTSLRHGLRRAGEPPLNARDVSQMAARATA</sequence>
<gene>
    <name evidence="6" type="ORF">F6X51_14920</name>
</gene>
<evidence type="ECO:0000259" key="5">
    <source>
        <dbReference type="PROSITE" id="PS50851"/>
    </source>
</evidence>
<feature type="domain" description="CheW-like" evidence="5">
    <location>
        <begin position="337"/>
        <end position="478"/>
    </location>
</feature>
<dbReference type="SUPFAM" id="SSF50341">
    <property type="entry name" value="CheW-like"/>
    <property type="match status" value="3"/>
</dbReference>
<feature type="domain" description="CheW-like" evidence="5">
    <location>
        <begin position="173"/>
        <end position="315"/>
    </location>
</feature>
<accession>A0A6N6MQH0</accession>
<comment type="caution">
    <text evidence="6">The sequence shown here is derived from an EMBL/GenBank/DDBJ whole genome shotgun (WGS) entry which is preliminary data.</text>
</comment>
<reference evidence="6 7" key="1">
    <citation type="submission" date="2019-09" db="EMBL/GenBank/DDBJ databases">
        <title>YIM 132548 draft genome.</title>
        <authorList>
            <person name="Jiang L."/>
        </authorList>
    </citation>
    <scope>NUCLEOTIDE SEQUENCE [LARGE SCALE GENOMIC DNA]</scope>
    <source>
        <strain evidence="6 7">YIM 132548</strain>
    </source>
</reference>
<dbReference type="PROSITE" id="PS50851">
    <property type="entry name" value="CHEW"/>
    <property type="match status" value="3"/>
</dbReference>
<proteinExistence type="predicted"/>
<dbReference type="EMBL" id="VZZJ01000012">
    <property type="protein sequence ID" value="KAB1072583.1"/>
    <property type="molecule type" value="Genomic_DNA"/>
</dbReference>
<dbReference type="Gene3D" id="2.40.50.180">
    <property type="entry name" value="CheA-289, Domain 4"/>
    <property type="match status" value="3"/>
</dbReference>
<dbReference type="SMART" id="SM00260">
    <property type="entry name" value="CheW"/>
    <property type="match status" value="3"/>
</dbReference>
<dbReference type="Pfam" id="PF01584">
    <property type="entry name" value="CheW"/>
    <property type="match status" value="3"/>
</dbReference>
<comment type="subcellular location">
    <subcellularLocation>
        <location evidence="1">Cytoplasm</location>
    </subcellularLocation>
</comment>
<keyword evidence="7" id="KW-1185">Reference proteome</keyword>
<evidence type="ECO:0000256" key="1">
    <source>
        <dbReference type="ARBA" id="ARBA00004496"/>
    </source>
</evidence>
<evidence type="ECO:0000313" key="6">
    <source>
        <dbReference type="EMBL" id="KAB1072583.1"/>
    </source>
</evidence>
<dbReference type="PANTHER" id="PTHR22617:SF45">
    <property type="entry name" value="CHEMOTAXIS PROTEIN CHEW"/>
    <property type="match status" value="1"/>
</dbReference>
<feature type="domain" description="CheW-like" evidence="5">
    <location>
        <begin position="13"/>
        <end position="148"/>
    </location>
</feature>
<dbReference type="GO" id="GO:0006935">
    <property type="term" value="P:chemotaxis"/>
    <property type="evidence" value="ECO:0007669"/>
    <property type="project" value="InterPro"/>
</dbReference>
<dbReference type="InterPro" id="IPR039315">
    <property type="entry name" value="CheW"/>
</dbReference>
<dbReference type="AlphaFoldDB" id="A0A6N6MQH0"/>
<dbReference type="GO" id="GO:0005829">
    <property type="term" value="C:cytosol"/>
    <property type="evidence" value="ECO:0007669"/>
    <property type="project" value="TreeGrafter"/>
</dbReference>